<feature type="region of interest" description="Disordered" evidence="12">
    <location>
        <begin position="672"/>
        <end position="750"/>
    </location>
</feature>
<feature type="coiled-coil region" evidence="11">
    <location>
        <begin position="1742"/>
        <end position="1805"/>
    </location>
</feature>
<keyword evidence="11" id="KW-0175">Coiled coil</keyword>
<dbReference type="PROSITE" id="PS50103">
    <property type="entry name" value="ZF_C3H1"/>
    <property type="match status" value="1"/>
</dbReference>
<dbReference type="Pfam" id="PF23356">
    <property type="entry name" value="TPR_PEP5_VPS11"/>
    <property type="match status" value="1"/>
</dbReference>
<feature type="region of interest" description="Disordered" evidence="12">
    <location>
        <begin position="1360"/>
        <end position="1394"/>
    </location>
</feature>
<dbReference type="GO" id="GO:0006886">
    <property type="term" value="P:intracellular protein transport"/>
    <property type="evidence" value="ECO:0007669"/>
    <property type="project" value="UniProtKB-UniRule"/>
</dbReference>
<evidence type="ECO:0000259" key="13">
    <source>
        <dbReference type="PROSITE" id="PS50089"/>
    </source>
</evidence>
<dbReference type="Gene3D" id="3.30.40.10">
    <property type="entry name" value="Zinc/RING finger domain, C3HC4 (zinc finger)"/>
    <property type="match status" value="1"/>
</dbReference>
<evidence type="ECO:0000259" key="14">
    <source>
        <dbReference type="PROSITE" id="PS50103"/>
    </source>
</evidence>
<keyword evidence="6" id="KW-0653">Protein transport</keyword>
<reference evidence="15 16" key="1">
    <citation type="journal article" name="Sci. Rep.">
        <title>Telomere-to-telomere assembled and centromere annotated genomes of the two main subspecies of the button mushroom Agaricus bisporus reveal especially polymorphic chromosome ends.</title>
        <authorList>
            <person name="Sonnenberg A.S.M."/>
            <person name="Sedaghat-Telgerd N."/>
            <person name="Lavrijssen B."/>
            <person name="Ohm R.A."/>
            <person name="Hendrickx P.M."/>
            <person name="Scholtmeijer K."/>
            <person name="Baars J.J.P."/>
            <person name="van Peer A."/>
        </authorList>
    </citation>
    <scope>NUCLEOTIDE SEQUENCE [LARGE SCALE GENOMIC DNA]</scope>
    <source>
        <strain evidence="15 16">H119_p4</strain>
    </source>
</reference>
<dbReference type="PANTHER" id="PTHR23323">
    <property type="entry name" value="VACUOLAR PROTEIN SORTING-ASSOCIATED PROTEIN"/>
    <property type="match status" value="1"/>
</dbReference>
<dbReference type="SUPFAM" id="SSF101898">
    <property type="entry name" value="NHL repeat"/>
    <property type="match status" value="1"/>
</dbReference>
<evidence type="ECO:0000256" key="9">
    <source>
        <dbReference type="PROSITE-ProRule" id="PRU00723"/>
    </source>
</evidence>
<evidence type="ECO:0000256" key="1">
    <source>
        <dbReference type="ARBA" id="ARBA00007070"/>
    </source>
</evidence>
<comment type="caution">
    <text evidence="15">The sequence shown here is derived from an EMBL/GenBank/DDBJ whole genome shotgun (WGS) entry which is preliminary data.</text>
</comment>
<organism evidence="15 16">
    <name type="scientific">Agaricus bisporus var. burnettii</name>
    <dbReference type="NCBI Taxonomy" id="192524"/>
    <lineage>
        <taxon>Eukaryota</taxon>
        <taxon>Fungi</taxon>
        <taxon>Dikarya</taxon>
        <taxon>Basidiomycota</taxon>
        <taxon>Agaricomycotina</taxon>
        <taxon>Agaricomycetes</taxon>
        <taxon>Agaricomycetidae</taxon>
        <taxon>Agaricales</taxon>
        <taxon>Agaricineae</taxon>
        <taxon>Agaricaceae</taxon>
        <taxon>Agaricus</taxon>
    </lineage>
</organism>
<feature type="compositionally biased region" description="Basic residues" evidence="12">
    <location>
        <begin position="1237"/>
        <end position="1246"/>
    </location>
</feature>
<comment type="similarity">
    <text evidence="1">Belongs to the VPS11 family.</text>
</comment>
<dbReference type="GO" id="GO:0007032">
    <property type="term" value="P:endosome organization"/>
    <property type="evidence" value="ECO:0007669"/>
    <property type="project" value="TreeGrafter"/>
</dbReference>
<accession>A0A8H7KJ67</accession>
<dbReference type="SUPFAM" id="SSF57850">
    <property type="entry name" value="RING/U-box"/>
    <property type="match status" value="1"/>
</dbReference>
<keyword evidence="7" id="KW-0472">Membrane</keyword>
<dbReference type="InterPro" id="IPR057308">
    <property type="entry name" value="CHCR_PEP5_VPS11"/>
</dbReference>
<feature type="region of interest" description="Disordered" evidence="12">
    <location>
        <begin position="1191"/>
        <end position="1329"/>
    </location>
</feature>
<dbReference type="EMBL" id="JABXXO010000004">
    <property type="protein sequence ID" value="KAF7778974.1"/>
    <property type="molecule type" value="Genomic_DNA"/>
</dbReference>
<feature type="compositionally biased region" description="Low complexity" evidence="12">
    <location>
        <begin position="1251"/>
        <end position="1260"/>
    </location>
</feature>
<feature type="domain" description="RING-type" evidence="13">
    <location>
        <begin position="1051"/>
        <end position="1086"/>
    </location>
</feature>
<dbReference type="SMART" id="SM00184">
    <property type="entry name" value="RING"/>
    <property type="match status" value="1"/>
</dbReference>
<feature type="compositionally biased region" description="Polar residues" evidence="12">
    <location>
        <begin position="1380"/>
        <end position="1394"/>
    </location>
</feature>
<dbReference type="PROSITE" id="PS50089">
    <property type="entry name" value="ZF_RING_2"/>
    <property type="match status" value="1"/>
</dbReference>
<name>A0A8H7KJ67_AGABI</name>
<evidence type="ECO:0000256" key="11">
    <source>
        <dbReference type="SAM" id="Coils"/>
    </source>
</evidence>
<dbReference type="Pfam" id="PF23341">
    <property type="entry name" value="PEP5_VPS11_N"/>
    <property type="match status" value="1"/>
</dbReference>
<dbReference type="InterPro" id="IPR000571">
    <property type="entry name" value="Znf_CCCH"/>
</dbReference>
<feature type="zinc finger region" description="C3H1-type" evidence="9">
    <location>
        <begin position="1152"/>
        <end position="1186"/>
    </location>
</feature>
<dbReference type="InterPro" id="IPR015943">
    <property type="entry name" value="WD40/YVTN_repeat-like_dom_sf"/>
</dbReference>
<evidence type="ECO:0000256" key="12">
    <source>
        <dbReference type="SAM" id="MobiDB-lite"/>
    </source>
</evidence>
<evidence type="ECO:0000256" key="10">
    <source>
        <dbReference type="PROSITE-ProRule" id="PRU01006"/>
    </source>
</evidence>
<feature type="region of interest" description="Disordered" evidence="12">
    <location>
        <begin position="628"/>
        <end position="652"/>
    </location>
</feature>
<feature type="compositionally biased region" description="Gly residues" evidence="12">
    <location>
        <begin position="517"/>
        <end position="526"/>
    </location>
</feature>
<dbReference type="InterPro" id="IPR000547">
    <property type="entry name" value="Clathrin_H-chain/VPS_repeat"/>
</dbReference>
<evidence type="ECO:0000256" key="2">
    <source>
        <dbReference type="ARBA" id="ARBA00022448"/>
    </source>
</evidence>
<dbReference type="PANTHER" id="PTHR23323:SF24">
    <property type="entry name" value="VACUOLAR PROTEIN SORTING-ASSOCIATED PROTEIN 11 HOMOLOG"/>
    <property type="match status" value="1"/>
</dbReference>
<keyword evidence="5 9" id="KW-0862">Zinc</keyword>
<feature type="coiled-coil region" evidence="11">
    <location>
        <begin position="839"/>
        <end position="866"/>
    </location>
</feature>
<protein>
    <recommendedName>
        <fullName evidence="17">RING-type domain-containing protein</fullName>
    </recommendedName>
</protein>
<proteinExistence type="inferred from homology"/>
<evidence type="ECO:0000256" key="5">
    <source>
        <dbReference type="ARBA" id="ARBA00022833"/>
    </source>
</evidence>
<dbReference type="Pfam" id="PF17122">
    <property type="entry name" value="zf-C3H2C3"/>
    <property type="match status" value="1"/>
</dbReference>
<dbReference type="GO" id="GO:0005768">
    <property type="term" value="C:endosome"/>
    <property type="evidence" value="ECO:0007669"/>
    <property type="project" value="UniProtKB-ARBA"/>
</dbReference>
<evidence type="ECO:0000256" key="7">
    <source>
        <dbReference type="ARBA" id="ARBA00023136"/>
    </source>
</evidence>
<dbReference type="GO" id="GO:0007033">
    <property type="term" value="P:vacuole organization"/>
    <property type="evidence" value="ECO:0007669"/>
    <property type="project" value="TreeGrafter"/>
</dbReference>
<dbReference type="GO" id="GO:0006904">
    <property type="term" value="P:vesicle docking involved in exocytosis"/>
    <property type="evidence" value="ECO:0007669"/>
    <property type="project" value="TreeGrafter"/>
</dbReference>
<keyword evidence="2" id="KW-0813">Transport</keyword>
<dbReference type="GO" id="GO:0030674">
    <property type="term" value="F:protein-macromolecule adaptor activity"/>
    <property type="evidence" value="ECO:0007669"/>
    <property type="project" value="TreeGrafter"/>
</dbReference>
<dbReference type="InterPro" id="IPR013083">
    <property type="entry name" value="Znf_RING/FYVE/PHD"/>
</dbReference>
<feature type="compositionally biased region" description="Low complexity" evidence="12">
    <location>
        <begin position="1647"/>
        <end position="1657"/>
    </location>
</feature>
<dbReference type="PROSITE" id="PS50236">
    <property type="entry name" value="CHCR"/>
    <property type="match status" value="1"/>
</dbReference>
<feature type="compositionally biased region" description="Basic residues" evidence="12">
    <location>
        <begin position="1195"/>
        <end position="1220"/>
    </location>
</feature>
<feature type="compositionally biased region" description="Low complexity" evidence="12">
    <location>
        <begin position="643"/>
        <end position="652"/>
    </location>
</feature>
<dbReference type="CDD" id="cd16688">
    <property type="entry name" value="RING-H2_Vps11"/>
    <property type="match status" value="1"/>
</dbReference>
<keyword evidence="4 9" id="KW-0863">Zinc-finger</keyword>
<feature type="compositionally biased region" description="Low complexity" evidence="12">
    <location>
        <begin position="675"/>
        <end position="688"/>
    </location>
</feature>
<feature type="compositionally biased region" description="Low complexity" evidence="12">
    <location>
        <begin position="1360"/>
        <end position="1373"/>
    </location>
</feature>
<gene>
    <name evidence="15" type="ORF">Agabi119p4_3319</name>
</gene>
<dbReference type="InterPro" id="IPR057307">
    <property type="entry name" value="PEP5_VPS11_N"/>
</dbReference>
<evidence type="ECO:0000256" key="6">
    <source>
        <dbReference type="ARBA" id="ARBA00022927"/>
    </source>
</evidence>
<feature type="region of interest" description="Disordered" evidence="12">
    <location>
        <begin position="1612"/>
        <end position="1657"/>
    </location>
</feature>
<keyword evidence="3 9" id="KW-0479">Metal-binding</keyword>
<feature type="repeat" description="CHCR" evidence="10">
    <location>
        <begin position="441"/>
        <end position="611"/>
    </location>
</feature>
<dbReference type="InterPro" id="IPR011990">
    <property type="entry name" value="TPR-like_helical_dom_sf"/>
</dbReference>
<comment type="subcellular location">
    <subcellularLocation>
        <location evidence="8">Endomembrane system</location>
        <topology evidence="8">Peripheral membrane protein</topology>
        <orientation evidence="8">Cytoplasmic side</orientation>
    </subcellularLocation>
</comment>
<feature type="compositionally biased region" description="Low complexity" evidence="12">
    <location>
        <begin position="701"/>
        <end position="747"/>
    </location>
</feature>
<evidence type="ECO:0000256" key="4">
    <source>
        <dbReference type="ARBA" id="ARBA00022771"/>
    </source>
</evidence>
<feature type="compositionally biased region" description="Basic and acidic residues" evidence="12">
    <location>
        <begin position="1221"/>
        <end position="1236"/>
    </location>
</feature>
<dbReference type="GO" id="GO:0008270">
    <property type="term" value="F:zinc ion binding"/>
    <property type="evidence" value="ECO:0007669"/>
    <property type="project" value="UniProtKB-KW"/>
</dbReference>
<dbReference type="GO" id="GO:0048284">
    <property type="term" value="P:organelle fusion"/>
    <property type="evidence" value="ECO:0007669"/>
    <property type="project" value="TreeGrafter"/>
</dbReference>
<dbReference type="Gene3D" id="2.130.10.10">
    <property type="entry name" value="YVTN repeat-like/Quinoprotein amine dehydrogenase"/>
    <property type="match status" value="1"/>
</dbReference>
<sequence length="2046" mass="225463">MPSSLTTLAVNATSKVSDSAGTAGPAWRQFPFFDVVPIKDVHDLESSPDIFKATPEISTVISSTSGVLVADIHGSIHLLNRDFESVKSWVAHIDGRVTHMVEQKDILVTLGEEDAIRSPVLKIWDMHSFDGKTGAPLLLRSTRIQLGNRPHPVTTVALSASLSHLAIGLGDGTVILYRHLDQSLASSPSLTNLPKIRTVHESPTEPITGLGFREPTDEIPTLYLFIITTNRVLCYQASGKGSGSAPRVVDEIGTGLGCACIDWRGRDVIIARDEAIYACNTDGRGNCWAYEGRKSSIHTHLSYLVIVSPPFIPSASSASATVRNFVARSTNTQETDITKVTVFDSENKIVAYTGPFRQGVRAVVSQWGNIYVLTSDGQLLCLQEKSTADKLDMLYRKTHFPLALNVAMTQNLDDSSVADIHRQYGDHLYLKGDYDGAMQQFVQTIGFLQPSYVIRKFLDAQRIHNLVTYLQELHTLGLASSDHTTLLLNTYTKLKDVARLDTFIKTESKRSSTTANGSGGGGGVKSGTGDELPFDLDTAIRVCRQAGYYEHAAYLAEKYERHEDYLRIMIEDAGEFRAAGAYLRKLGPEIAESNLARYGRAMLHSLPEETTQLLIDLCTMTTGSLKSESLEEAVTPTTAKRQSTTNSATSTTAGGASYLSYLALNRGGQNQILDQTNTTQPPSPSTKTIHADGPFASGRSTPVAPATPTAATTTKGGGSQRAQTPTTQPQTTQSPSTPQPQSQRTQAVAPVRLPSPRVCFAHFVDHMEQFVVFLETVALRRYGQSLEEGGGGGQGFVIQSMRGSMSSSVETQQLVEEEDKEDQVAIWNTLLELYLTLPSSVVEKEEEEEEEKRKKKKKEYEEKAMKVLRSQLPFDSMHALILCSTHGFIDGLVLLWEKLGMYEDIIRFWIERFKSGKDDDASKRVVTCLMTYGGGVEEPRRQLYPIVLRFLTSTPELLSKHREDLKGILEHVEEEGIMPPLGVVQLLARNGVASVGLVKEWLMMRIKVSQDEIENDKNLIKSYRLETAEKMKQVEELTDMQHPKVFHVTRCAICKAQLDLPAVHFMCNHSYHQRCIQEQDVECPICAREHGVIREIRMNNERLADQHDVFIGEVEERGGDDGRGTALWNLLLSSGSLDLTSGSMGRDPFPFPPKTRRCRHFDDEGNETKDKCSHPSSTCWFLHPNEHEWYEYPPSHKKGRLPKGPAGRRRRSGAWSRSRSRSRERERDRGWGERGRQYRSRSRSPVRRADSMASSRASAAHGPTSPGYRPREPRRASINDNNNNENSNSPLTSIRPFQISSSSPATVSFPPPSPVQQNLPPASPHKLFAPFQRNQSGTATATSAPPAVTFTVPPQPPVVSAPATTTNPTNINPAPRPEHSSSSPVIPGLTSSNQEPPVRVMSVISLEDGQVAEPEAPSLPMPPLVPLPRLPNLEYESTSTSEISQEAKIEMWNKRIKIFAEALAFKDRISGLEADIEDMSRYSTSSAFMSMDDDSEEKQRMQSHLEELLSDRDSAIQDLQKGLDELAIGSTSSDSTAVVDWPDTFDMEETQKKNEQVKEYVVGLADVMRQVSLTLKELEEFIDTSDDERKATKRRDKGKGKEVVDDAMDVDQEEVSTTEAVSIPSGASSIVKGPREEREEGATVPPGISSSSSSRSRGISKIRAKFESLETSIQNVAISLEQTESSWMQGVQELFQDLLLKHKKTVRKHDKKQKELIEQHATQLKSSLGHVSDNVYTTNAKVQKGVDEISQAIEKINLLERERDSLLEGHKKFFEVELPEWKKSFREYEVQREDDKKKMDVLEAALNAFINRPPGGSRKMVNGSMMVSTSAMMTSPTTATSSGWAPSSNSTQTTQTPTPTTPTLHPLTPPASSSTLQTSFSSPSTLPPLSSSSSNDTSYLLQNIKPTIIILLREAVKPLLEEVRQKVEEMVSAKGEEMYMTVGSSMQFTWQLLGKIEKRIGPELMSVFNKVITGNDVGAGRIGIGGGGEDVGGKGKEKESGVGMNGNMSMDVDSNVNAPLMGLTTATMTNGNGTVVSTSSLNVGGQ</sequence>
<evidence type="ECO:0000256" key="3">
    <source>
        <dbReference type="ARBA" id="ARBA00022723"/>
    </source>
</evidence>
<evidence type="ECO:0000256" key="8">
    <source>
        <dbReference type="ARBA" id="ARBA00029433"/>
    </source>
</evidence>
<feature type="domain" description="C3H1-type" evidence="14">
    <location>
        <begin position="1152"/>
        <end position="1186"/>
    </location>
</feature>
<feature type="region of interest" description="Disordered" evidence="12">
    <location>
        <begin position="1832"/>
        <end position="1896"/>
    </location>
</feature>
<feature type="compositionally biased region" description="Low complexity" evidence="12">
    <location>
        <begin position="1278"/>
        <end position="1289"/>
    </location>
</feature>
<dbReference type="InterPro" id="IPR001841">
    <property type="entry name" value="Znf_RING"/>
</dbReference>
<evidence type="ECO:0000313" key="15">
    <source>
        <dbReference type="EMBL" id="KAF7778974.1"/>
    </source>
</evidence>
<dbReference type="Proteomes" id="UP000629468">
    <property type="component" value="Unassembled WGS sequence"/>
</dbReference>
<evidence type="ECO:0000313" key="16">
    <source>
        <dbReference type="Proteomes" id="UP000629468"/>
    </source>
</evidence>
<dbReference type="GO" id="GO:0030897">
    <property type="term" value="C:HOPS complex"/>
    <property type="evidence" value="ECO:0007669"/>
    <property type="project" value="TreeGrafter"/>
</dbReference>
<dbReference type="Gene3D" id="1.25.40.10">
    <property type="entry name" value="Tetratricopeptide repeat domain"/>
    <property type="match status" value="1"/>
</dbReference>
<feature type="compositionally biased region" description="Polar residues" evidence="12">
    <location>
        <begin position="1617"/>
        <end position="1628"/>
    </location>
</feature>
<evidence type="ECO:0008006" key="17">
    <source>
        <dbReference type="Google" id="ProtNLM"/>
    </source>
</evidence>
<feature type="region of interest" description="Disordered" evidence="12">
    <location>
        <begin position="509"/>
        <end position="529"/>
    </location>
</feature>